<evidence type="ECO:0000313" key="1">
    <source>
        <dbReference type="EMBL" id="KJX99475.1"/>
    </source>
</evidence>
<name>A0A0F4GTG1_9PEZI</name>
<organism evidence="1 2">
    <name type="scientific">Zymoseptoria brevis</name>
    <dbReference type="NCBI Taxonomy" id="1047168"/>
    <lineage>
        <taxon>Eukaryota</taxon>
        <taxon>Fungi</taxon>
        <taxon>Dikarya</taxon>
        <taxon>Ascomycota</taxon>
        <taxon>Pezizomycotina</taxon>
        <taxon>Dothideomycetes</taxon>
        <taxon>Dothideomycetidae</taxon>
        <taxon>Mycosphaerellales</taxon>
        <taxon>Mycosphaerellaceae</taxon>
        <taxon>Zymoseptoria</taxon>
    </lineage>
</organism>
<protein>
    <recommendedName>
        <fullName evidence="3">Transcription factor domain-containing protein</fullName>
    </recommendedName>
</protein>
<sequence>MLDRLTQSPAGRSSGHTSVDTCAGGTLAKEHLAHKAKFCAVLYDWPQVSSLVTLQPGRYSTTRLRDEPSMLRLDSPRETHAQGCLPSGNTLSNGGADDVPLDSAEVDALHQSYMLNIHVMHPFLDHQRLSSILHDFKVGKCGIRSPEICIVYSVLALGSLFLPQHVLPSNANLYYAKAATIRGWLMDGSELVIAQIFLLGALYKYQVAEFEASMNLPARRGALSRRSSIETRYSTIAIGTLPATFARFTLP</sequence>
<dbReference type="PANTHER" id="PTHR47785:SF4">
    <property type="entry name" value="ZN(II)2CYS6 TRANSCRIPTION FACTOR (EUROFUNG)"/>
    <property type="match status" value="1"/>
</dbReference>
<dbReference type="AlphaFoldDB" id="A0A0F4GTG1"/>
<accession>A0A0F4GTG1</accession>
<gene>
    <name evidence="1" type="ORF">TI39_contig356g00001</name>
</gene>
<proteinExistence type="predicted"/>
<dbReference type="CDD" id="cd12148">
    <property type="entry name" value="fungal_TF_MHR"/>
    <property type="match status" value="1"/>
</dbReference>
<evidence type="ECO:0000313" key="2">
    <source>
        <dbReference type="Proteomes" id="UP000033647"/>
    </source>
</evidence>
<dbReference type="PANTHER" id="PTHR47785">
    <property type="entry name" value="ZN(II)2CYS6 TRANSCRIPTION FACTOR (EUROFUNG)-RELATED-RELATED"/>
    <property type="match status" value="1"/>
</dbReference>
<comment type="caution">
    <text evidence="1">The sequence shown here is derived from an EMBL/GenBank/DDBJ whole genome shotgun (WGS) entry which is preliminary data.</text>
</comment>
<dbReference type="InterPro" id="IPR053181">
    <property type="entry name" value="EcdB-like_regulator"/>
</dbReference>
<dbReference type="Proteomes" id="UP000033647">
    <property type="component" value="Unassembled WGS sequence"/>
</dbReference>
<evidence type="ECO:0008006" key="3">
    <source>
        <dbReference type="Google" id="ProtNLM"/>
    </source>
</evidence>
<dbReference type="EMBL" id="LAFY01000348">
    <property type="protein sequence ID" value="KJX99475.1"/>
    <property type="molecule type" value="Genomic_DNA"/>
</dbReference>
<reference evidence="1 2" key="1">
    <citation type="submission" date="2015-03" db="EMBL/GenBank/DDBJ databases">
        <title>RNA-seq based gene annotation and comparative genomics of four Zymoseptoria species reveal species-specific pathogenicity related genes and transposable element activity.</title>
        <authorList>
            <person name="Grandaubert J."/>
            <person name="Bhattacharyya A."/>
            <person name="Stukenbrock E.H."/>
        </authorList>
    </citation>
    <scope>NUCLEOTIDE SEQUENCE [LARGE SCALE GENOMIC DNA]</scope>
    <source>
        <strain evidence="1 2">Zb18110</strain>
    </source>
</reference>
<keyword evidence="2" id="KW-1185">Reference proteome</keyword>